<dbReference type="InterPro" id="IPR036394">
    <property type="entry name" value="Ribosomal_uL22_sf"/>
</dbReference>
<dbReference type="Gene3D" id="3.90.470.10">
    <property type="entry name" value="Ribosomal protein L22/L17"/>
    <property type="match status" value="1"/>
</dbReference>
<dbReference type="EMBL" id="QWKX01000031">
    <property type="protein sequence ID" value="RIH77095.1"/>
    <property type="molecule type" value="Genomic_DNA"/>
</dbReference>
<accession>A0A399DY08</accession>
<protein>
    <recommendedName>
        <fullName evidence="8 9">Large ribosomal subunit protein uL22</fullName>
    </recommendedName>
</protein>
<evidence type="ECO:0000256" key="10">
    <source>
        <dbReference type="RuleBase" id="RU004005"/>
    </source>
</evidence>
<dbReference type="Pfam" id="PF00237">
    <property type="entry name" value="Ribosomal_L22"/>
    <property type="match status" value="1"/>
</dbReference>
<dbReference type="GO" id="GO:0019843">
    <property type="term" value="F:rRNA binding"/>
    <property type="evidence" value="ECO:0007669"/>
    <property type="project" value="UniProtKB-UniRule"/>
</dbReference>
<dbReference type="InterPro" id="IPR047867">
    <property type="entry name" value="Ribosomal_uL22_bac/org-type"/>
</dbReference>
<evidence type="ECO:0000256" key="11">
    <source>
        <dbReference type="RuleBase" id="RU004006"/>
    </source>
</evidence>
<keyword evidence="6 9" id="KW-0687">Ribonucleoprotein</keyword>
<evidence type="ECO:0000256" key="5">
    <source>
        <dbReference type="ARBA" id="ARBA00022980"/>
    </source>
</evidence>
<comment type="similarity">
    <text evidence="1 9 10">Belongs to the universal ribosomal protein uL22 family.</text>
</comment>
<dbReference type="OrthoDB" id="9805969at2"/>
<comment type="subunit">
    <text evidence="2 9 11">Part of the 50S ribosomal subunit.</text>
</comment>
<dbReference type="InterPro" id="IPR018260">
    <property type="entry name" value="Ribosomal_uL22_CS"/>
</dbReference>
<evidence type="ECO:0000313" key="13">
    <source>
        <dbReference type="EMBL" id="RIH77095.1"/>
    </source>
</evidence>
<evidence type="ECO:0000256" key="8">
    <source>
        <dbReference type="ARBA" id="ARBA00035207"/>
    </source>
</evidence>
<evidence type="ECO:0000313" key="14">
    <source>
        <dbReference type="Proteomes" id="UP000266089"/>
    </source>
</evidence>
<reference evidence="13 14" key="1">
    <citation type="submission" date="2018-08" db="EMBL/GenBank/DDBJ databases">
        <title>Meiothermus cateniformans JCM 15151 genome sequencing project.</title>
        <authorList>
            <person name="Da Costa M.S."/>
            <person name="Albuquerque L."/>
            <person name="Raposo P."/>
            <person name="Froufe H.J.C."/>
            <person name="Barroso C.S."/>
            <person name="Egas C."/>
        </authorList>
    </citation>
    <scope>NUCLEOTIDE SEQUENCE [LARGE SCALE GENOMIC DNA]</scope>
    <source>
        <strain evidence="13 14">JCM 15151</strain>
    </source>
</reference>
<dbReference type="GO" id="GO:0006412">
    <property type="term" value="P:translation"/>
    <property type="evidence" value="ECO:0007669"/>
    <property type="project" value="UniProtKB-UniRule"/>
</dbReference>
<evidence type="ECO:0000256" key="1">
    <source>
        <dbReference type="ARBA" id="ARBA00009451"/>
    </source>
</evidence>
<comment type="function">
    <text evidence="9 12">This protein binds specifically to 23S rRNA; its binding is stimulated by other ribosomal proteins, e.g., L4, L17, and L20. It is important during the early stages of 50S assembly. It makes multiple contacts with different domains of the 23S rRNA in the assembled 50S subunit and ribosome.</text>
</comment>
<dbReference type="FunFam" id="3.90.470.10:FF:000011">
    <property type="entry name" value="50S ribosomal protein L22"/>
    <property type="match status" value="1"/>
</dbReference>
<dbReference type="NCBIfam" id="TIGR01044">
    <property type="entry name" value="rplV_bact"/>
    <property type="match status" value="1"/>
</dbReference>
<evidence type="ECO:0000256" key="6">
    <source>
        <dbReference type="ARBA" id="ARBA00023274"/>
    </source>
</evidence>
<proteinExistence type="inferred from homology"/>
<dbReference type="GO" id="GO:0022625">
    <property type="term" value="C:cytosolic large ribosomal subunit"/>
    <property type="evidence" value="ECO:0007669"/>
    <property type="project" value="TreeGrafter"/>
</dbReference>
<sequence>MEARKRLKKGERSDIRKDLRDVHYPGSAGLQRYAKLSLRKRSETLKEEKPHTYALATARYVRMSPRKVRLVVDLIRGKKLEEARAILKYTPHRAAEVVAKVLESAAANGMNDDRKNMIEDQIYVKAAYVDEGPAIKRVLPRARGSANMIKKRTSHITIIVGEKNG</sequence>
<dbReference type="PANTHER" id="PTHR13501:SF8">
    <property type="entry name" value="LARGE RIBOSOMAL SUBUNIT PROTEIN UL22M"/>
    <property type="match status" value="1"/>
</dbReference>
<keyword evidence="4 9" id="KW-0694">RNA-binding</keyword>
<dbReference type="GO" id="GO:0003735">
    <property type="term" value="F:structural constituent of ribosome"/>
    <property type="evidence" value="ECO:0007669"/>
    <property type="project" value="InterPro"/>
</dbReference>
<dbReference type="InterPro" id="IPR001063">
    <property type="entry name" value="Ribosomal_uL22"/>
</dbReference>
<dbReference type="HAMAP" id="MF_01331_B">
    <property type="entry name" value="Ribosomal_uL22_B"/>
    <property type="match status" value="1"/>
</dbReference>
<dbReference type="Proteomes" id="UP000266089">
    <property type="component" value="Unassembled WGS sequence"/>
</dbReference>
<evidence type="ECO:0000256" key="7">
    <source>
        <dbReference type="ARBA" id="ARBA00025084"/>
    </source>
</evidence>
<comment type="function">
    <text evidence="7">This protein binds specifically to 23S rRNA; its binding is stimulated by other ribosomal proteins, e.g. L4, L17, and L20. It is important during the early stages of 50S assembly. It makes multiple contacts with different domains of the 23S rRNA in the assembled 50S subunit and ribosome.</text>
</comment>
<evidence type="ECO:0000256" key="4">
    <source>
        <dbReference type="ARBA" id="ARBA00022884"/>
    </source>
</evidence>
<dbReference type="SUPFAM" id="SSF54843">
    <property type="entry name" value="Ribosomal protein L22"/>
    <property type="match status" value="1"/>
</dbReference>
<comment type="function">
    <text evidence="9">The globular domain of the protein is located near the polypeptide exit tunnel on the outside of the subunit, while an extended beta-hairpin is found that lines the wall of the exit tunnel in the center of the 70S ribosome.</text>
</comment>
<dbReference type="PROSITE" id="PS00464">
    <property type="entry name" value="RIBOSOMAL_L22"/>
    <property type="match status" value="1"/>
</dbReference>
<dbReference type="InterPro" id="IPR005727">
    <property type="entry name" value="Ribosomal_uL22_bac/chlpt-type"/>
</dbReference>
<dbReference type="PANTHER" id="PTHR13501">
    <property type="entry name" value="CHLOROPLAST 50S RIBOSOMAL PROTEIN L22-RELATED"/>
    <property type="match status" value="1"/>
</dbReference>
<organism evidence="13 14">
    <name type="scientific">Meiothermus taiwanensis</name>
    <dbReference type="NCBI Taxonomy" id="172827"/>
    <lineage>
        <taxon>Bacteria</taxon>
        <taxon>Thermotogati</taxon>
        <taxon>Deinococcota</taxon>
        <taxon>Deinococci</taxon>
        <taxon>Thermales</taxon>
        <taxon>Thermaceae</taxon>
        <taxon>Meiothermus</taxon>
    </lineage>
</organism>
<dbReference type="AlphaFoldDB" id="A0A399DY08"/>
<evidence type="ECO:0000256" key="3">
    <source>
        <dbReference type="ARBA" id="ARBA00022730"/>
    </source>
</evidence>
<gene>
    <name evidence="9 13" type="primary">rplV</name>
    <name evidence="13" type="ORF">Mcate_01457</name>
</gene>
<evidence type="ECO:0000256" key="12">
    <source>
        <dbReference type="RuleBase" id="RU004008"/>
    </source>
</evidence>
<evidence type="ECO:0000256" key="2">
    <source>
        <dbReference type="ARBA" id="ARBA00011838"/>
    </source>
</evidence>
<evidence type="ECO:0000256" key="9">
    <source>
        <dbReference type="HAMAP-Rule" id="MF_01331"/>
    </source>
</evidence>
<comment type="caution">
    <text evidence="13">The sequence shown here is derived from an EMBL/GenBank/DDBJ whole genome shotgun (WGS) entry which is preliminary data.</text>
</comment>
<name>A0A399DY08_9DEIN</name>
<keyword evidence="3 9" id="KW-0699">rRNA-binding</keyword>
<keyword evidence="5 9" id="KW-0689">Ribosomal protein</keyword>
<dbReference type="CDD" id="cd00336">
    <property type="entry name" value="Ribosomal_L22"/>
    <property type="match status" value="1"/>
</dbReference>